<proteinExistence type="predicted"/>
<organism evidence="2 3">
    <name type="scientific">Butyricimonas faecihominis</name>
    <dbReference type="NCBI Taxonomy" id="1472416"/>
    <lineage>
        <taxon>Bacteria</taxon>
        <taxon>Pseudomonadati</taxon>
        <taxon>Bacteroidota</taxon>
        <taxon>Bacteroidia</taxon>
        <taxon>Bacteroidales</taxon>
        <taxon>Odoribacteraceae</taxon>
        <taxon>Butyricimonas</taxon>
    </lineage>
</organism>
<evidence type="ECO:0000313" key="2">
    <source>
        <dbReference type="EMBL" id="MBB4026257.1"/>
    </source>
</evidence>
<keyword evidence="1" id="KW-0812">Transmembrane</keyword>
<accession>A0A7W6MYW9</accession>
<keyword evidence="3" id="KW-1185">Reference proteome</keyword>
<gene>
    <name evidence="2" type="ORF">GGR14_002047</name>
</gene>
<feature type="transmembrane region" description="Helical" evidence="1">
    <location>
        <begin position="21"/>
        <end position="45"/>
    </location>
</feature>
<dbReference type="EMBL" id="JACIES010000004">
    <property type="protein sequence ID" value="MBB4026257.1"/>
    <property type="molecule type" value="Genomic_DNA"/>
</dbReference>
<sequence length="244" mass="27001">MPRKGVVFRGTGKVCVMKKSDFIVIGCVIVCLLPFFVSDAVYSFYKTFNAEHGMIMSFLKFAILSTLGECIGLRISAGVYNRKGFGIWPRAIVWGVLGMGISMAMTIFSSGVPVFLKTMGMENAVTVMGESLSWDKVFVAFCISVAQNTIFAPVFMTLHKITDTHILSHGGTLSGFFTPIKMGEIMANLNWRVQWNFVFKKTIPFFWFPAHTITFLLPGDMRVLFAALLGVVLGVLLAIATHKK</sequence>
<protein>
    <recommendedName>
        <fullName evidence="4">Mpv17/PMP22 family protein</fullName>
    </recommendedName>
</protein>
<comment type="caution">
    <text evidence="2">The sequence shown here is derived from an EMBL/GenBank/DDBJ whole genome shotgun (WGS) entry which is preliminary data.</text>
</comment>
<feature type="transmembrane region" description="Helical" evidence="1">
    <location>
        <begin position="57"/>
        <end position="80"/>
    </location>
</feature>
<feature type="transmembrane region" description="Helical" evidence="1">
    <location>
        <begin position="136"/>
        <end position="158"/>
    </location>
</feature>
<keyword evidence="1" id="KW-0472">Membrane</keyword>
<dbReference type="AlphaFoldDB" id="A0A7W6MYW9"/>
<evidence type="ECO:0008006" key="4">
    <source>
        <dbReference type="Google" id="ProtNLM"/>
    </source>
</evidence>
<evidence type="ECO:0000313" key="3">
    <source>
        <dbReference type="Proteomes" id="UP000546007"/>
    </source>
</evidence>
<name>A0A7W6MYW9_9BACT</name>
<dbReference type="Proteomes" id="UP000546007">
    <property type="component" value="Unassembled WGS sequence"/>
</dbReference>
<feature type="transmembrane region" description="Helical" evidence="1">
    <location>
        <begin position="92"/>
        <end position="116"/>
    </location>
</feature>
<evidence type="ECO:0000256" key="1">
    <source>
        <dbReference type="SAM" id="Phobius"/>
    </source>
</evidence>
<reference evidence="2 3" key="1">
    <citation type="submission" date="2020-08" db="EMBL/GenBank/DDBJ databases">
        <title>Genomic Encyclopedia of Type Strains, Phase IV (KMG-IV): sequencing the most valuable type-strain genomes for metagenomic binning, comparative biology and taxonomic classification.</title>
        <authorList>
            <person name="Goeker M."/>
        </authorList>
    </citation>
    <scope>NUCLEOTIDE SEQUENCE [LARGE SCALE GENOMIC DNA]</scope>
    <source>
        <strain evidence="2 3">DSM 105721</strain>
    </source>
</reference>
<keyword evidence="1" id="KW-1133">Transmembrane helix</keyword>
<feature type="transmembrane region" description="Helical" evidence="1">
    <location>
        <begin position="223"/>
        <end position="241"/>
    </location>
</feature>